<evidence type="ECO:0000313" key="1">
    <source>
        <dbReference type="EMBL" id="WXA03517.1"/>
    </source>
</evidence>
<keyword evidence="2" id="KW-1185">Reference proteome</keyword>
<dbReference type="Pfam" id="PF14391">
    <property type="entry name" value="DUF4421"/>
    <property type="match status" value="1"/>
</dbReference>
<accession>A0AAU6P0Z4</accession>
<sequence length="337" mass="38017">MISKELNVISIITVFVLSFLGAQQSNAQIIKDSLNIIETVDTLFIDRDFSNYSLRVFTNYKGRTLKLKDDNSKSRFVPNNRHGIGIGVANSKMVLDIAFNLKTKKKNATKRFDMQGATILGKHNYVSFYLQSYKGFLAKNDFGEPSVFRGDIKSLTAGFNYLYTLSEIEFSYSLLKAGLARKHKNVYITGGLGVFAFFDYFSANEAILPQQYYEYYSNQGQIKRYKGMGAGVLGGLLSVFVLPKNIIASCNLMPGVALINNQVVLNNDDDYRPKKPMLYKLDFTLSLGYNFKRFYVNLSYGGGTYFTNLGHGNKYHSNISNAKLAVGYKLKKKRAKH</sequence>
<organism evidence="1 2">
    <name type="scientific">Mangrovimonas cancribranchiae</name>
    <dbReference type="NCBI Taxonomy" id="3080055"/>
    <lineage>
        <taxon>Bacteria</taxon>
        <taxon>Pseudomonadati</taxon>
        <taxon>Bacteroidota</taxon>
        <taxon>Flavobacteriia</taxon>
        <taxon>Flavobacteriales</taxon>
        <taxon>Flavobacteriaceae</taxon>
        <taxon>Mangrovimonas</taxon>
    </lineage>
</organism>
<dbReference type="EMBL" id="CP136924">
    <property type="protein sequence ID" value="WXA03517.1"/>
    <property type="molecule type" value="Genomic_DNA"/>
</dbReference>
<protein>
    <submittedName>
        <fullName evidence="1">DUF4421 family protein</fullName>
    </submittedName>
</protein>
<dbReference type="InterPro" id="IPR025535">
    <property type="entry name" value="DUF4421"/>
</dbReference>
<dbReference type="RefSeq" id="WP_338734201.1">
    <property type="nucleotide sequence ID" value="NZ_CP136924.1"/>
</dbReference>
<dbReference type="AlphaFoldDB" id="A0AAU6P0Z4"/>
<reference evidence="1 2" key="1">
    <citation type="submission" date="2023-10" db="EMBL/GenBank/DDBJ databases">
        <title>Culture-based analysis of two novel bacteria associated with mangrove crab gills.</title>
        <authorList>
            <person name="Yang X."/>
            <person name="Garuglieri E."/>
            <person name="Van Goethem M.W."/>
            <person name="Fusi M."/>
            <person name="Marasco R."/>
            <person name="Daffonchio D.G."/>
        </authorList>
    </citation>
    <scope>NUCLEOTIDE SEQUENCE [LARGE SCALE GENOMIC DNA]</scope>
    <source>
        <strain evidence="2">UG2_2</strain>
    </source>
</reference>
<gene>
    <name evidence="1" type="ORF">R3L16_03285</name>
</gene>
<evidence type="ECO:0000313" key="2">
    <source>
        <dbReference type="Proteomes" id="UP001368318"/>
    </source>
</evidence>
<dbReference type="Proteomes" id="UP001368318">
    <property type="component" value="Chromosome"/>
</dbReference>
<name>A0AAU6P0Z4_9FLAO</name>
<proteinExistence type="predicted"/>